<feature type="region of interest" description="Disordered" evidence="1">
    <location>
        <begin position="1"/>
        <end position="27"/>
    </location>
</feature>
<name>L5M452_MYODS</name>
<evidence type="ECO:0000313" key="3">
    <source>
        <dbReference type="EMBL" id="ELK33439.1"/>
    </source>
</evidence>
<dbReference type="Gene3D" id="6.10.360.10">
    <property type="match status" value="1"/>
</dbReference>
<feature type="region of interest" description="Disordered" evidence="1">
    <location>
        <begin position="126"/>
        <end position="203"/>
    </location>
</feature>
<feature type="compositionally biased region" description="Basic and acidic residues" evidence="1">
    <location>
        <begin position="164"/>
        <end position="190"/>
    </location>
</feature>
<dbReference type="SUPFAM" id="SSF57716">
    <property type="entry name" value="Glucocorticoid receptor-like (DNA-binding domain)"/>
    <property type="match status" value="1"/>
</dbReference>
<dbReference type="EMBL" id="KB104358">
    <property type="protein sequence ID" value="ELK33439.1"/>
    <property type="molecule type" value="Genomic_DNA"/>
</dbReference>
<proteinExistence type="predicted"/>
<protein>
    <submittedName>
        <fullName evidence="3">Ezrin</fullName>
    </submittedName>
</protein>
<dbReference type="SUPFAM" id="SSF48678">
    <property type="entry name" value="Moesin tail domain"/>
    <property type="match status" value="1"/>
</dbReference>
<evidence type="ECO:0000256" key="1">
    <source>
        <dbReference type="SAM" id="MobiDB-lite"/>
    </source>
</evidence>
<dbReference type="GO" id="GO:0003779">
    <property type="term" value="F:actin binding"/>
    <property type="evidence" value="ECO:0007669"/>
    <property type="project" value="InterPro"/>
</dbReference>
<organism evidence="3 4">
    <name type="scientific">Myotis davidii</name>
    <name type="common">David's myotis</name>
    <dbReference type="NCBI Taxonomy" id="225400"/>
    <lineage>
        <taxon>Eukaryota</taxon>
        <taxon>Metazoa</taxon>
        <taxon>Chordata</taxon>
        <taxon>Craniata</taxon>
        <taxon>Vertebrata</taxon>
        <taxon>Euteleostomi</taxon>
        <taxon>Mammalia</taxon>
        <taxon>Eutheria</taxon>
        <taxon>Laurasiatheria</taxon>
        <taxon>Chiroptera</taxon>
        <taxon>Yangochiroptera</taxon>
        <taxon>Vespertilionidae</taxon>
        <taxon>Myotis</taxon>
    </lineage>
</organism>
<feature type="domain" description="Ezrin/radixin/moesin C-terminal" evidence="2">
    <location>
        <begin position="160"/>
        <end position="203"/>
    </location>
</feature>
<feature type="compositionally biased region" description="Polar residues" evidence="1">
    <location>
        <begin position="132"/>
        <end position="142"/>
    </location>
</feature>
<dbReference type="AlphaFoldDB" id="L5M452"/>
<evidence type="ECO:0000259" key="2">
    <source>
        <dbReference type="Pfam" id="PF00769"/>
    </source>
</evidence>
<evidence type="ECO:0000313" key="4">
    <source>
        <dbReference type="Proteomes" id="UP000010556"/>
    </source>
</evidence>
<reference evidence="4" key="1">
    <citation type="journal article" date="2013" name="Science">
        <title>Comparative analysis of bat genomes provides insight into the evolution of flight and immunity.</title>
        <authorList>
            <person name="Zhang G."/>
            <person name="Cowled C."/>
            <person name="Shi Z."/>
            <person name="Huang Z."/>
            <person name="Bishop-Lilly K.A."/>
            <person name="Fang X."/>
            <person name="Wynne J.W."/>
            <person name="Xiong Z."/>
            <person name="Baker M.L."/>
            <person name="Zhao W."/>
            <person name="Tachedjian M."/>
            <person name="Zhu Y."/>
            <person name="Zhou P."/>
            <person name="Jiang X."/>
            <person name="Ng J."/>
            <person name="Yang L."/>
            <person name="Wu L."/>
            <person name="Xiao J."/>
            <person name="Feng Y."/>
            <person name="Chen Y."/>
            <person name="Sun X."/>
            <person name="Zhang Y."/>
            <person name="Marsh G.A."/>
            <person name="Crameri G."/>
            <person name="Broder C.C."/>
            <person name="Frey K.G."/>
            <person name="Wang L.F."/>
            <person name="Wang J."/>
        </authorList>
    </citation>
    <scope>NUCLEOTIDE SEQUENCE [LARGE SCALE GENOMIC DNA]</scope>
</reference>
<accession>L5M452</accession>
<dbReference type="Pfam" id="PF00769">
    <property type="entry name" value="ERM_C"/>
    <property type="match status" value="1"/>
</dbReference>
<dbReference type="InterPro" id="IPR008954">
    <property type="entry name" value="Moesin_tail_sf"/>
</dbReference>
<keyword evidence="4" id="KW-1185">Reference proteome</keyword>
<sequence length="203" mass="21794">MRGREVPASSGQPEASGVKRPGSEATCPPREKYILREESPYCVACFEALYASTCEECGKPIGCDCKPSVPVRSLGRACRTAHSSLAGSPAVCTEADDLSPLCCLHIPQMEVTPGCHFLEGLGTPTPIGGVASLQTTGGRSPQQAPPSSGDPHPDPGPPISELSQARDKNKRTHNDIIHNENMRQGRDKYKMLQHIQQGNTKHR</sequence>
<dbReference type="InterPro" id="IPR000798">
    <property type="entry name" value="Ez/rad/moesin-like"/>
</dbReference>
<dbReference type="Gene3D" id="2.10.110.10">
    <property type="entry name" value="Cysteine Rich Protein"/>
    <property type="match status" value="1"/>
</dbReference>
<feature type="compositionally biased region" description="Polar residues" evidence="1">
    <location>
        <begin position="194"/>
        <end position="203"/>
    </location>
</feature>
<dbReference type="InterPro" id="IPR011259">
    <property type="entry name" value="ERM_C_dom"/>
</dbReference>
<dbReference type="PRINTS" id="PR00661">
    <property type="entry name" value="ERMFAMILY"/>
</dbReference>
<dbReference type="Proteomes" id="UP000010556">
    <property type="component" value="Unassembled WGS sequence"/>
</dbReference>
<gene>
    <name evidence="3" type="ORF">MDA_GLEAN10006955</name>
</gene>